<accession>A0ABR0S493</accession>
<dbReference type="Proteomes" id="UP001338125">
    <property type="component" value="Unassembled WGS sequence"/>
</dbReference>
<sequence>MEPPKVTFAAIVGIFQGLPPDHGVETLEEIIKLLRPLFLPHFTQGAEPKDRSKRSRQSIQKSQSSKIMNETVVPKDSETFEASSDANTPRNSEASEVSSDTDSLEKTKISKNIRSQFQKWIEDPRSFWDDSIEPLQLTTQQNVTSNLQKFFKHEAKSKSLLDVQIIQRRLGCVLMHDSFKRHYPRPLLQISKGHIKGFLEKIGISQNCTAIYLERIRRGQKCIEFCKRIQSDGGKLDYGPLFLDGLPDAIWDTDQTHYRNKFSEEMEYLKSKDISTWSQNSGARLVAELTLNYLQQFIWPQGNKRKQSTQDGWGQQSEENVAVHKRARVTAVHDAPHIVGPNILRADSRFEPNLPSHNADPTRTLQFQPLQSQSVIGNGASAVAWEHPRSELSTGEQYMASDSLGNASFTVPTPSNTNTNYPNTDTEFLDLGPGVWYNVDFNDLGAGNFQLQPDFPSTSNLGFQEQGGNGNMNVHCFLSNNSQIPAIVGDNVYVSNNIVHG</sequence>
<keyword evidence="3" id="KW-1185">Reference proteome</keyword>
<reference evidence="2 3" key="1">
    <citation type="submission" date="2024-01" db="EMBL/GenBank/DDBJ databases">
        <title>Complete genome of Cladobotryum mycophilum ATHUM6906.</title>
        <authorList>
            <person name="Christinaki A.C."/>
            <person name="Myridakis A.I."/>
            <person name="Kouvelis V.N."/>
        </authorList>
    </citation>
    <scope>NUCLEOTIDE SEQUENCE [LARGE SCALE GENOMIC DNA]</scope>
    <source>
        <strain evidence="2 3">ATHUM6906</strain>
    </source>
</reference>
<feature type="compositionally biased region" description="Low complexity" evidence="1">
    <location>
        <begin position="57"/>
        <end position="67"/>
    </location>
</feature>
<protein>
    <submittedName>
        <fullName evidence="2">Uncharacterized protein</fullName>
    </submittedName>
</protein>
<proteinExistence type="predicted"/>
<evidence type="ECO:0000313" key="3">
    <source>
        <dbReference type="Proteomes" id="UP001338125"/>
    </source>
</evidence>
<organism evidence="2 3">
    <name type="scientific">Cladobotryum mycophilum</name>
    <dbReference type="NCBI Taxonomy" id="491253"/>
    <lineage>
        <taxon>Eukaryota</taxon>
        <taxon>Fungi</taxon>
        <taxon>Dikarya</taxon>
        <taxon>Ascomycota</taxon>
        <taxon>Pezizomycotina</taxon>
        <taxon>Sordariomycetes</taxon>
        <taxon>Hypocreomycetidae</taxon>
        <taxon>Hypocreales</taxon>
        <taxon>Hypocreaceae</taxon>
        <taxon>Cladobotryum</taxon>
    </lineage>
</organism>
<feature type="compositionally biased region" description="Polar residues" evidence="1">
    <location>
        <begin position="80"/>
        <end position="101"/>
    </location>
</feature>
<evidence type="ECO:0000256" key="1">
    <source>
        <dbReference type="SAM" id="MobiDB-lite"/>
    </source>
</evidence>
<dbReference type="EMBL" id="JAVFKD010000016">
    <property type="protein sequence ID" value="KAK5986999.1"/>
    <property type="molecule type" value="Genomic_DNA"/>
</dbReference>
<evidence type="ECO:0000313" key="2">
    <source>
        <dbReference type="EMBL" id="KAK5986999.1"/>
    </source>
</evidence>
<feature type="region of interest" description="Disordered" evidence="1">
    <location>
        <begin position="44"/>
        <end position="105"/>
    </location>
</feature>
<gene>
    <name evidence="2" type="ORF">PT974_11114</name>
</gene>
<comment type="caution">
    <text evidence="2">The sequence shown here is derived from an EMBL/GenBank/DDBJ whole genome shotgun (WGS) entry which is preliminary data.</text>
</comment>
<name>A0ABR0S493_9HYPO</name>